<keyword evidence="1" id="KW-0614">Plasmid</keyword>
<geneLocation type="plasmid" evidence="1">
    <name>pKP18-31-IMP</name>
</geneLocation>
<organism evidence="1">
    <name type="scientific">Klebsiella quasipneumoniae</name>
    <dbReference type="NCBI Taxonomy" id="1463165"/>
    <lineage>
        <taxon>Bacteria</taxon>
        <taxon>Pseudomonadati</taxon>
        <taxon>Pseudomonadota</taxon>
        <taxon>Gammaproteobacteria</taxon>
        <taxon>Enterobacterales</taxon>
        <taxon>Enterobacteriaceae</taxon>
        <taxon>Klebsiella/Raoultella group</taxon>
        <taxon>Klebsiella</taxon>
        <taxon>Klebsiella pneumoniae complex</taxon>
    </lineage>
</organism>
<protein>
    <submittedName>
        <fullName evidence="1">Uncharacterized protein</fullName>
    </submittedName>
</protein>
<reference evidence="1" key="1">
    <citation type="submission" date="2019-11" db="EMBL/GenBank/DDBJ databases">
        <authorList>
            <person name="Qin S."/>
            <person name="Dong H."/>
        </authorList>
    </citation>
    <scope>NUCLEOTIDE SEQUENCE</scope>
    <source>
        <strain evidence="1">KP18-31</strain>
        <plasmid evidence="1">pKP18-31-IMP,KPC</plasmid>
    </source>
</reference>
<proteinExistence type="predicted"/>
<accession>A0A6M4NUG5</accession>
<evidence type="ECO:0000313" key="1">
    <source>
        <dbReference type="EMBL" id="QJS00425.1"/>
    </source>
</evidence>
<name>A0A6M4NUG5_9ENTR</name>
<dbReference type="EMBL" id="MN661402">
    <property type="protein sequence ID" value="QJS00425.1"/>
    <property type="molecule type" value="Genomic_DNA"/>
</dbReference>
<sequence length="56" mass="6655">MISDTCQHNSQKKLLSFLPSSDNPRHYRVFLDILHVYFFMLRGEYFNSSLIISQCL</sequence>
<dbReference type="AlphaFoldDB" id="A0A6M4NUG5"/>